<evidence type="ECO:0000256" key="1">
    <source>
        <dbReference type="SAM" id="MobiDB-lite"/>
    </source>
</evidence>
<feature type="region of interest" description="Disordered" evidence="1">
    <location>
        <begin position="1"/>
        <end position="44"/>
    </location>
</feature>
<feature type="compositionally biased region" description="Basic residues" evidence="1">
    <location>
        <begin position="109"/>
        <end position="119"/>
    </location>
</feature>
<feature type="region of interest" description="Disordered" evidence="1">
    <location>
        <begin position="109"/>
        <end position="133"/>
    </location>
</feature>
<dbReference type="AlphaFoldDB" id="A0ABD0VSG1"/>
<organism evidence="2 3">
    <name type="scientific">Dendrobium thyrsiflorum</name>
    <name type="common">Pinecone-like raceme dendrobium</name>
    <name type="synonym">Orchid</name>
    <dbReference type="NCBI Taxonomy" id="117978"/>
    <lineage>
        <taxon>Eukaryota</taxon>
        <taxon>Viridiplantae</taxon>
        <taxon>Streptophyta</taxon>
        <taxon>Embryophyta</taxon>
        <taxon>Tracheophyta</taxon>
        <taxon>Spermatophyta</taxon>
        <taxon>Magnoliopsida</taxon>
        <taxon>Liliopsida</taxon>
        <taxon>Asparagales</taxon>
        <taxon>Orchidaceae</taxon>
        <taxon>Epidendroideae</taxon>
        <taxon>Malaxideae</taxon>
        <taxon>Dendrobiinae</taxon>
        <taxon>Dendrobium</taxon>
    </lineage>
</organism>
<comment type="caution">
    <text evidence="2">The sequence shown here is derived from an EMBL/GenBank/DDBJ whole genome shotgun (WGS) entry which is preliminary data.</text>
</comment>
<accession>A0ABD0VSG1</accession>
<sequence length="133" mass="15317">MAKFNQIQKARRGKIQDRKRTVQGDPNTRKLKQKVEPIPISGKRKRKLFKKWRRNHLCDQEKKAAMEKGLVTMEDIEMEVADGTSQAEKEKTQTTFHLKKASRLRIKRLKAKGRGKKKSSGQSDVAANDAMVE</sequence>
<proteinExistence type="predicted"/>
<dbReference type="EMBL" id="JANQDX010000002">
    <property type="protein sequence ID" value="KAL0927513.1"/>
    <property type="molecule type" value="Genomic_DNA"/>
</dbReference>
<protein>
    <submittedName>
        <fullName evidence="2">Uncharacterized protein</fullName>
    </submittedName>
</protein>
<reference evidence="2 3" key="1">
    <citation type="journal article" date="2024" name="Plant Biotechnol. J.">
        <title>Dendrobium thyrsiflorum genome and its molecular insights into genes involved in important horticultural traits.</title>
        <authorList>
            <person name="Chen B."/>
            <person name="Wang J.Y."/>
            <person name="Zheng P.J."/>
            <person name="Li K.L."/>
            <person name="Liang Y.M."/>
            <person name="Chen X.F."/>
            <person name="Zhang C."/>
            <person name="Zhao X."/>
            <person name="He X."/>
            <person name="Zhang G.Q."/>
            <person name="Liu Z.J."/>
            <person name="Xu Q."/>
        </authorList>
    </citation>
    <scope>NUCLEOTIDE SEQUENCE [LARGE SCALE GENOMIC DNA]</scope>
    <source>
        <strain evidence="2">GZMU011</strain>
    </source>
</reference>
<name>A0ABD0VSG1_DENTH</name>
<dbReference type="PANTHER" id="PTHR36709:SF1">
    <property type="entry name" value="OS02G0604100 PROTEIN"/>
    <property type="match status" value="1"/>
</dbReference>
<keyword evidence="3" id="KW-1185">Reference proteome</keyword>
<gene>
    <name evidence="2" type="ORF">M5K25_001688</name>
</gene>
<evidence type="ECO:0000313" key="2">
    <source>
        <dbReference type="EMBL" id="KAL0927513.1"/>
    </source>
</evidence>
<dbReference type="PANTHER" id="PTHR36709">
    <property type="entry name" value="OS02G0604100 PROTEIN"/>
    <property type="match status" value="1"/>
</dbReference>
<evidence type="ECO:0000313" key="3">
    <source>
        <dbReference type="Proteomes" id="UP001552299"/>
    </source>
</evidence>
<dbReference type="Proteomes" id="UP001552299">
    <property type="component" value="Unassembled WGS sequence"/>
</dbReference>